<dbReference type="AlphaFoldDB" id="A0A654D1B1"/>
<reference evidence="2 3" key="1">
    <citation type="submission" date="2019-10" db="EMBL/GenBank/DDBJ databases">
        <authorList>
            <person name="Karimi E."/>
        </authorList>
    </citation>
    <scope>NUCLEOTIDE SEQUENCE [LARGE SCALE GENOMIC DNA]</scope>
    <source>
        <strain evidence="2">Sphingobacterium sp. 8BC</strain>
    </source>
</reference>
<feature type="region of interest" description="Disordered" evidence="1">
    <location>
        <begin position="230"/>
        <end position="258"/>
    </location>
</feature>
<dbReference type="EMBL" id="CABWMV010000024">
    <property type="protein sequence ID" value="VXC99559.1"/>
    <property type="molecule type" value="Genomic_DNA"/>
</dbReference>
<proteinExistence type="predicted"/>
<dbReference type="RefSeq" id="WP_159332868.1">
    <property type="nucleotide sequence ID" value="NZ_LR733857.1"/>
</dbReference>
<organism evidence="2 3">
    <name type="scientific">Sphingobacterium multivorum</name>
    <dbReference type="NCBI Taxonomy" id="28454"/>
    <lineage>
        <taxon>Bacteria</taxon>
        <taxon>Pseudomonadati</taxon>
        <taxon>Bacteroidota</taxon>
        <taxon>Sphingobacteriia</taxon>
        <taxon>Sphingobacteriales</taxon>
        <taxon>Sphingobacteriaceae</taxon>
        <taxon>Sphingobacterium</taxon>
    </lineage>
</organism>
<dbReference type="Proteomes" id="UP000432350">
    <property type="component" value="Unassembled WGS sequence"/>
</dbReference>
<gene>
    <name evidence="2" type="ORF">SPHINGO8BC_51475</name>
</gene>
<evidence type="ECO:0000256" key="1">
    <source>
        <dbReference type="SAM" id="MobiDB-lite"/>
    </source>
</evidence>
<feature type="compositionally biased region" description="Polar residues" evidence="1">
    <location>
        <begin position="112"/>
        <end position="134"/>
    </location>
</feature>
<feature type="compositionally biased region" description="Polar residues" evidence="1">
    <location>
        <begin position="241"/>
        <end position="252"/>
    </location>
</feature>
<feature type="compositionally biased region" description="Basic and acidic residues" evidence="1">
    <location>
        <begin position="136"/>
        <end position="150"/>
    </location>
</feature>
<protein>
    <submittedName>
        <fullName evidence="2">Uncharacterized protein</fullName>
    </submittedName>
</protein>
<name>A0A654D1B1_SPHMU</name>
<feature type="region of interest" description="Disordered" evidence="1">
    <location>
        <begin position="109"/>
        <end position="167"/>
    </location>
</feature>
<sequence length="258" mass="30228">MVDSQGWVKLHRSILEWEWYSDINTKILFLHLLLKSNHKDKKFQGMTVKRGQVVTGLSILSLETSLSVQRLRTSLNKLKSTNEITIETSTKGTVITIVNYDFYQISDDDQQAEQQTSNKRSTSEQQTSNKRSTTNKNEKKYKNERIKENSISDSVEETSTSPPKKTIEDRKAEFKNWLDPFREKYTRDMLNDFWRYWTEIGQKDVKMRFEKEKTFGVGQRLATWNKNESKFNKDGKINKRGNASRTEPSKSVTDYGKL</sequence>
<evidence type="ECO:0000313" key="3">
    <source>
        <dbReference type="Proteomes" id="UP000432350"/>
    </source>
</evidence>
<accession>A0A654D1B1</accession>
<feature type="compositionally biased region" description="Polar residues" evidence="1">
    <location>
        <begin position="151"/>
        <end position="163"/>
    </location>
</feature>
<evidence type="ECO:0000313" key="2">
    <source>
        <dbReference type="EMBL" id="VXC99559.1"/>
    </source>
</evidence>